<dbReference type="PANTHER" id="PTHR24230:SF163">
    <property type="entry name" value="CORAZONIN RECEPTOR, ISOFORM B"/>
    <property type="match status" value="1"/>
</dbReference>
<keyword evidence="8" id="KW-0807">Transducer</keyword>
<comment type="subcellular location">
    <subcellularLocation>
        <location evidence="1">Cell membrane</location>
        <topology evidence="1">Multi-pass membrane protein</topology>
    </subcellularLocation>
</comment>
<name>A0A430PZW7_SCHBO</name>
<proteinExistence type="predicted"/>
<gene>
    <name evidence="11" type="ORF">DC041_0004653</name>
</gene>
<dbReference type="InterPro" id="IPR017452">
    <property type="entry name" value="GPCR_Rhodpsn_7TM"/>
</dbReference>
<evidence type="ECO:0000256" key="7">
    <source>
        <dbReference type="ARBA" id="ARBA00023170"/>
    </source>
</evidence>
<dbReference type="EMBL" id="QMKO01003655">
    <property type="protein sequence ID" value="RTG81031.1"/>
    <property type="molecule type" value="Genomic_DNA"/>
</dbReference>
<evidence type="ECO:0000256" key="5">
    <source>
        <dbReference type="ARBA" id="ARBA00023040"/>
    </source>
</evidence>
<evidence type="ECO:0000256" key="2">
    <source>
        <dbReference type="ARBA" id="ARBA00022475"/>
    </source>
</evidence>
<evidence type="ECO:0000256" key="8">
    <source>
        <dbReference type="ARBA" id="ARBA00023224"/>
    </source>
</evidence>
<accession>A0A430PZW7</accession>
<keyword evidence="2" id="KW-1003">Cell membrane</keyword>
<dbReference type="SUPFAM" id="SSF81321">
    <property type="entry name" value="Family A G protein-coupled receptor-like"/>
    <property type="match status" value="1"/>
</dbReference>
<dbReference type="GO" id="GO:0005886">
    <property type="term" value="C:plasma membrane"/>
    <property type="evidence" value="ECO:0007669"/>
    <property type="project" value="UniProtKB-SubCell"/>
</dbReference>
<feature type="transmembrane region" description="Helical" evidence="9">
    <location>
        <begin position="149"/>
        <end position="170"/>
    </location>
</feature>
<evidence type="ECO:0000256" key="9">
    <source>
        <dbReference type="SAM" id="Phobius"/>
    </source>
</evidence>
<evidence type="ECO:0000256" key="4">
    <source>
        <dbReference type="ARBA" id="ARBA00022989"/>
    </source>
</evidence>
<feature type="transmembrane region" description="Helical" evidence="9">
    <location>
        <begin position="353"/>
        <end position="373"/>
    </location>
</feature>
<evidence type="ECO:0000313" key="12">
    <source>
        <dbReference type="Proteomes" id="UP000290809"/>
    </source>
</evidence>
<feature type="transmembrane region" description="Helical" evidence="9">
    <location>
        <begin position="62"/>
        <end position="85"/>
    </location>
</feature>
<keyword evidence="3 9" id="KW-0812">Transmembrane</keyword>
<feature type="transmembrane region" description="Helical" evidence="9">
    <location>
        <begin position="27"/>
        <end position="50"/>
    </location>
</feature>
<organism evidence="11 12">
    <name type="scientific">Schistosoma bovis</name>
    <name type="common">Blood fluke</name>
    <dbReference type="NCBI Taxonomy" id="6184"/>
    <lineage>
        <taxon>Eukaryota</taxon>
        <taxon>Metazoa</taxon>
        <taxon>Spiralia</taxon>
        <taxon>Lophotrochozoa</taxon>
        <taxon>Platyhelminthes</taxon>
        <taxon>Trematoda</taxon>
        <taxon>Digenea</taxon>
        <taxon>Strigeidida</taxon>
        <taxon>Schistosomatoidea</taxon>
        <taxon>Schistosomatidae</taxon>
        <taxon>Schistosoma</taxon>
    </lineage>
</organism>
<protein>
    <recommendedName>
        <fullName evidence="10">G-protein coupled receptors family 1 profile domain-containing protein</fullName>
    </recommendedName>
</protein>
<keyword evidence="4 9" id="KW-1133">Transmembrane helix</keyword>
<keyword evidence="6 9" id="KW-0472">Membrane</keyword>
<dbReference type="GO" id="GO:0008528">
    <property type="term" value="F:G protein-coupled peptide receptor activity"/>
    <property type="evidence" value="ECO:0007669"/>
    <property type="project" value="TreeGrafter"/>
</dbReference>
<feature type="transmembrane region" description="Helical" evidence="9">
    <location>
        <begin position="318"/>
        <end position="341"/>
    </location>
</feature>
<evidence type="ECO:0000256" key="1">
    <source>
        <dbReference type="ARBA" id="ARBA00004651"/>
    </source>
</evidence>
<dbReference type="PROSITE" id="PS50262">
    <property type="entry name" value="G_PROTEIN_RECEP_F1_2"/>
    <property type="match status" value="1"/>
</dbReference>
<feature type="domain" description="G-protein coupled receptors family 1 profile" evidence="10">
    <location>
        <begin position="41"/>
        <end position="370"/>
    </location>
</feature>
<dbReference type="PANTHER" id="PTHR24230">
    <property type="entry name" value="G-PROTEIN COUPLED RECEPTOR"/>
    <property type="match status" value="1"/>
</dbReference>
<keyword evidence="12" id="KW-1185">Reference proteome</keyword>
<sequence length="404" mass="47079">MNFVSYNDNCTIYIAYNQSELVYTPPIYIFLVVLSPIALIISCLSLTVLTRPQAIRLGSMRINLITLTIFEVLLNSMIFLISLFYTTNFPNDEQNLYKTIVHITCFILIGGALCSRNWTITLISLARCVAITKPMISRKTYSHLFQPKWMAIFTISCILTGFILSALRLFEMHIDICLNQNNKIILIPSSEWRIVKDLFFTFQSAIPILIVVLTTVIMLIALFRHKLPNLNHHHVSDRMTRRLETNNNNNNNNNNNKTEHNSIINTNNTANNNNVVSINRSYSCATKHDYTHTRQQQILLEYKLNERRLHNQARATRMITLLTVIFILFEAPVFFCVTFEYKFDRVQFDLVTNALKSLVVLDSCANVIIYLIMSRRFRQESVRLWRYARRQTRQVLTNQSEVIF</sequence>
<keyword evidence="5" id="KW-0297">G-protein coupled receptor</keyword>
<dbReference type="GO" id="GO:0007218">
    <property type="term" value="P:neuropeptide signaling pathway"/>
    <property type="evidence" value="ECO:0007669"/>
    <property type="project" value="TreeGrafter"/>
</dbReference>
<comment type="caution">
    <text evidence="11">The sequence shown here is derived from an EMBL/GenBank/DDBJ whole genome shotgun (WGS) entry which is preliminary data.</text>
</comment>
<feature type="transmembrane region" description="Helical" evidence="9">
    <location>
        <begin position="198"/>
        <end position="223"/>
    </location>
</feature>
<evidence type="ECO:0000259" key="10">
    <source>
        <dbReference type="PROSITE" id="PS50262"/>
    </source>
</evidence>
<dbReference type="AlphaFoldDB" id="A0A430PZW7"/>
<evidence type="ECO:0000313" key="11">
    <source>
        <dbReference type="EMBL" id="RTG81031.1"/>
    </source>
</evidence>
<keyword evidence="7" id="KW-0675">Receptor</keyword>
<evidence type="ECO:0000256" key="6">
    <source>
        <dbReference type="ARBA" id="ARBA00023136"/>
    </source>
</evidence>
<dbReference type="Proteomes" id="UP000290809">
    <property type="component" value="Unassembled WGS sequence"/>
</dbReference>
<dbReference type="Gene3D" id="1.20.1070.10">
    <property type="entry name" value="Rhodopsin 7-helix transmembrane proteins"/>
    <property type="match status" value="1"/>
</dbReference>
<evidence type="ECO:0000256" key="3">
    <source>
        <dbReference type="ARBA" id="ARBA00022692"/>
    </source>
</evidence>
<feature type="transmembrane region" description="Helical" evidence="9">
    <location>
        <begin position="100"/>
        <end position="128"/>
    </location>
</feature>
<reference evidence="11 12" key="1">
    <citation type="journal article" date="2019" name="PLoS Pathog.">
        <title>Genome sequence of the bovine parasite Schistosoma bovis Tanzania.</title>
        <authorList>
            <person name="Oey H."/>
            <person name="Zakrzewski M."/>
            <person name="Gobert G."/>
            <person name="Gravermann K."/>
            <person name="Stoye J."/>
            <person name="Jones M."/>
            <person name="Mcmanus D."/>
            <person name="Krause L."/>
        </authorList>
    </citation>
    <scope>NUCLEOTIDE SEQUENCE [LARGE SCALE GENOMIC DNA]</scope>
    <source>
        <strain evidence="11 12">TAN1997</strain>
    </source>
</reference>